<accession>A0A6J2T7W6</accession>
<feature type="signal peptide" evidence="1">
    <location>
        <begin position="1"/>
        <end position="21"/>
    </location>
</feature>
<dbReference type="GeneID" id="115621657"/>
<dbReference type="OrthoDB" id="8056624at2759"/>
<evidence type="ECO:0000313" key="2">
    <source>
        <dbReference type="Proteomes" id="UP000504634"/>
    </source>
</evidence>
<keyword evidence="2" id="KW-1185">Reference proteome</keyword>
<feature type="chain" id="PRO_5026882522" evidence="1">
    <location>
        <begin position="22"/>
        <end position="118"/>
    </location>
</feature>
<sequence>MKLIAVCCFVVGLSMVHLSAGYCRVRCPNTEDVVWALGNLCNVFRNKCYFNQANRTSDTPLTIVSKEECQPSCPTICPQVFDPVWGTYNGKVKQFGNACMMGAHVCTTGKTYLPLRYS</sequence>
<dbReference type="InterPro" id="IPR036058">
    <property type="entry name" value="Kazal_dom_sf"/>
</dbReference>
<name>A0A6J2T7W6_DROLE</name>
<evidence type="ECO:0000256" key="1">
    <source>
        <dbReference type="SAM" id="SignalP"/>
    </source>
</evidence>
<organism evidence="2 3">
    <name type="scientific">Drosophila lebanonensis</name>
    <name type="common">Fruit fly</name>
    <name type="synonym">Scaptodrosophila lebanonensis</name>
    <dbReference type="NCBI Taxonomy" id="7225"/>
    <lineage>
        <taxon>Eukaryota</taxon>
        <taxon>Metazoa</taxon>
        <taxon>Ecdysozoa</taxon>
        <taxon>Arthropoda</taxon>
        <taxon>Hexapoda</taxon>
        <taxon>Insecta</taxon>
        <taxon>Pterygota</taxon>
        <taxon>Neoptera</taxon>
        <taxon>Endopterygota</taxon>
        <taxon>Diptera</taxon>
        <taxon>Brachycera</taxon>
        <taxon>Muscomorpha</taxon>
        <taxon>Ephydroidea</taxon>
        <taxon>Drosophilidae</taxon>
        <taxon>Scaptodrosophila</taxon>
    </lineage>
</organism>
<dbReference type="RefSeq" id="XP_030371223.1">
    <property type="nucleotide sequence ID" value="XM_030515363.1"/>
</dbReference>
<proteinExistence type="predicted"/>
<dbReference type="Gene3D" id="3.30.60.30">
    <property type="match status" value="1"/>
</dbReference>
<evidence type="ECO:0000313" key="3">
    <source>
        <dbReference type="RefSeq" id="XP_030371223.1"/>
    </source>
</evidence>
<protein>
    <submittedName>
        <fullName evidence="3">Uncharacterized protein LOC115621657</fullName>
    </submittedName>
</protein>
<dbReference type="AlphaFoldDB" id="A0A6J2T7W6"/>
<keyword evidence="1" id="KW-0732">Signal</keyword>
<dbReference type="Proteomes" id="UP000504634">
    <property type="component" value="Unplaced"/>
</dbReference>
<gene>
    <name evidence="3" type="primary">LOC115621657</name>
</gene>
<dbReference type="SUPFAM" id="SSF100895">
    <property type="entry name" value="Kazal-type serine protease inhibitors"/>
    <property type="match status" value="1"/>
</dbReference>
<reference evidence="3" key="1">
    <citation type="submission" date="2025-08" db="UniProtKB">
        <authorList>
            <consortium name="RefSeq"/>
        </authorList>
    </citation>
    <scope>IDENTIFICATION</scope>
    <source>
        <strain evidence="3">11010-0011.00</strain>
        <tissue evidence="3">Whole body</tissue>
    </source>
</reference>